<dbReference type="SMART" id="SM00091">
    <property type="entry name" value="PAS"/>
    <property type="match status" value="1"/>
</dbReference>
<keyword evidence="5" id="KW-1185">Reference proteome</keyword>
<gene>
    <name evidence="4" type="ORF">JFN93_20775</name>
</gene>
<comment type="caution">
    <text evidence="4">The sequence shown here is derived from an EMBL/GenBank/DDBJ whole genome shotgun (WGS) entry which is preliminary data.</text>
</comment>
<dbReference type="InterPro" id="IPR001789">
    <property type="entry name" value="Sig_transdc_resp-reg_receiver"/>
</dbReference>
<evidence type="ECO:0000259" key="3">
    <source>
        <dbReference type="PROSITE" id="PS50110"/>
    </source>
</evidence>
<dbReference type="InterPro" id="IPR035965">
    <property type="entry name" value="PAS-like_dom_sf"/>
</dbReference>
<evidence type="ECO:0000256" key="2">
    <source>
        <dbReference type="PROSITE-ProRule" id="PRU00169"/>
    </source>
</evidence>
<dbReference type="PANTHER" id="PTHR44591">
    <property type="entry name" value="STRESS RESPONSE REGULATOR PROTEIN 1"/>
    <property type="match status" value="1"/>
</dbReference>
<protein>
    <submittedName>
        <fullName evidence="4">Response regulator</fullName>
    </submittedName>
</protein>
<dbReference type="PROSITE" id="PS50110">
    <property type="entry name" value="RESPONSE_REGULATORY"/>
    <property type="match status" value="1"/>
</dbReference>
<feature type="modified residue" description="4-aspartylphosphate" evidence="2">
    <location>
        <position position="56"/>
    </location>
</feature>
<dbReference type="AlphaFoldDB" id="A0A8J7M239"/>
<dbReference type="SUPFAM" id="SSF52172">
    <property type="entry name" value="CheY-like"/>
    <property type="match status" value="1"/>
</dbReference>
<reference evidence="4" key="1">
    <citation type="submission" date="2020-12" db="EMBL/GenBank/DDBJ databases">
        <title>Geomonas sp. Red875, isolated from river sediment.</title>
        <authorList>
            <person name="Xu Z."/>
            <person name="Zhang Z."/>
            <person name="Masuda Y."/>
            <person name="Itoh H."/>
            <person name="Senoo K."/>
        </authorList>
    </citation>
    <scope>NUCLEOTIDE SEQUENCE</scope>
    <source>
        <strain evidence="4">Red875</strain>
    </source>
</reference>
<dbReference type="CDD" id="cd17569">
    <property type="entry name" value="REC_HupR-like"/>
    <property type="match status" value="1"/>
</dbReference>
<name>A0A8J7M239_9BACT</name>
<evidence type="ECO:0000256" key="1">
    <source>
        <dbReference type="ARBA" id="ARBA00022553"/>
    </source>
</evidence>
<dbReference type="Gene3D" id="3.40.50.2300">
    <property type="match status" value="1"/>
</dbReference>
<dbReference type="RefSeq" id="WP_199386064.1">
    <property type="nucleotide sequence ID" value="NZ_JAEMHM010000020.1"/>
</dbReference>
<dbReference type="InterPro" id="IPR013656">
    <property type="entry name" value="PAS_4"/>
</dbReference>
<dbReference type="InterPro" id="IPR000014">
    <property type="entry name" value="PAS"/>
</dbReference>
<dbReference type="InterPro" id="IPR050595">
    <property type="entry name" value="Bact_response_regulator"/>
</dbReference>
<dbReference type="SMART" id="SM00448">
    <property type="entry name" value="REC"/>
    <property type="match status" value="1"/>
</dbReference>
<sequence>MDRIVRILCVDDERNVLRSLQRIFLDDDYEILTAPSGEEGLELLESAGEVQVVISDYRMPGMTGVDFLREVYKRYPETIRIVLSGFADTAAVVAAINEGHIYKFIPKPWDDDEVRFTVAKAIDYYLVQQKNRQLAEELRLKNEELLELNAHLEGLVESRTRELVEQNQALLHARQVLDNLPLGVVAIGMDGTVVQMNRSASAILGVVAAAVRGEHISAVLPWELTEFFANAGRTADGFQRCSINGAAIQVSAVNTLIDQQVGVVLTLVDCRTVCEETAKNGL</sequence>
<dbReference type="Pfam" id="PF00072">
    <property type="entry name" value="Response_reg"/>
    <property type="match status" value="1"/>
</dbReference>
<keyword evidence="1 2" id="KW-0597">Phosphoprotein</keyword>
<dbReference type="InterPro" id="IPR011006">
    <property type="entry name" value="CheY-like_superfamily"/>
</dbReference>
<dbReference type="Pfam" id="PF08448">
    <property type="entry name" value="PAS_4"/>
    <property type="match status" value="1"/>
</dbReference>
<evidence type="ECO:0000313" key="5">
    <source>
        <dbReference type="Proteomes" id="UP000636888"/>
    </source>
</evidence>
<feature type="domain" description="Response regulatory" evidence="3">
    <location>
        <begin position="6"/>
        <end position="122"/>
    </location>
</feature>
<dbReference type="PANTHER" id="PTHR44591:SF19">
    <property type="entry name" value="TWO-COMPONENT RESPONSE REGULATOR-RELATED"/>
    <property type="match status" value="1"/>
</dbReference>
<dbReference type="Gene3D" id="3.30.450.20">
    <property type="entry name" value="PAS domain"/>
    <property type="match status" value="1"/>
</dbReference>
<dbReference type="EMBL" id="JAEMHM010000020">
    <property type="protein sequence ID" value="MBJ6727153.1"/>
    <property type="molecule type" value="Genomic_DNA"/>
</dbReference>
<evidence type="ECO:0000313" key="4">
    <source>
        <dbReference type="EMBL" id="MBJ6727153.1"/>
    </source>
</evidence>
<organism evidence="4 5">
    <name type="scientific">Geomesophilobacter sediminis</name>
    <dbReference type="NCBI Taxonomy" id="2798584"/>
    <lineage>
        <taxon>Bacteria</taxon>
        <taxon>Pseudomonadati</taxon>
        <taxon>Thermodesulfobacteriota</taxon>
        <taxon>Desulfuromonadia</taxon>
        <taxon>Geobacterales</taxon>
        <taxon>Geobacteraceae</taxon>
        <taxon>Geomesophilobacter</taxon>
    </lineage>
</organism>
<dbReference type="GO" id="GO:0000160">
    <property type="term" value="P:phosphorelay signal transduction system"/>
    <property type="evidence" value="ECO:0007669"/>
    <property type="project" value="InterPro"/>
</dbReference>
<proteinExistence type="predicted"/>
<dbReference type="SUPFAM" id="SSF55785">
    <property type="entry name" value="PYP-like sensor domain (PAS domain)"/>
    <property type="match status" value="1"/>
</dbReference>
<dbReference type="Proteomes" id="UP000636888">
    <property type="component" value="Unassembled WGS sequence"/>
</dbReference>
<accession>A0A8J7M239</accession>